<keyword evidence="2" id="KW-1185">Reference proteome</keyword>
<dbReference type="Proteomes" id="UP000290900">
    <property type="component" value="Unassembled WGS sequence"/>
</dbReference>
<dbReference type="AlphaFoldDB" id="A0A448YRR7"/>
<accession>A0A448YRR7</accession>
<proteinExistence type="predicted"/>
<sequence>MNRAPDPFEEWLYRRLIKSRVFNDMVRSIYCRFNNLPPPQRLASESILRGPMKVQSQFDYVPTRLQKFNAFRKIFWEELKNTFLLRK</sequence>
<evidence type="ECO:0000313" key="2">
    <source>
        <dbReference type="Proteomes" id="UP000290900"/>
    </source>
</evidence>
<dbReference type="Pfam" id="PF10906">
    <property type="entry name" value="Mrx7"/>
    <property type="match status" value="1"/>
</dbReference>
<dbReference type="InParanoid" id="A0A448YRR7"/>
<organism evidence="1 2">
    <name type="scientific">Brettanomyces naardenensis</name>
    <name type="common">Yeast</name>
    <dbReference type="NCBI Taxonomy" id="13370"/>
    <lineage>
        <taxon>Eukaryota</taxon>
        <taxon>Fungi</taxon>
        <taxon>Dikarya</taxon>
        <taxon>Ascomycota</taxon>
        <taxon>Saccharomycotina</taxon>
        <taxon>Pichiomycetes</taxon>
        <taxon>Pichiales</taxon>
        <taxon>Pichiaceae</taxon>
        <taxon>Brettanomyces</taxon>
    </lineage>
</organism>
<dbReference type="InterPro" id="IPR020301">
    <property type="entry name" value="Mrx7"/>
</dbReference>
<dbReference type="EMBL" id="CAACVR010000045">
    <property type="protein sequence ID" value="VEU23597.1"/>
    <property type="molecule type" value="Genomic_DNA"/>
</dbReference>
<evidence type="ECO:0000313" key="1">
    <source>
        <dbReference type="EMBL" id="VEU23597.1"/>
    </source>
</evidence>
<name>A0A448YRR7_BRENA</name>
<dbReference type="FunCoup" id="A0A448YRR7">
    <property type="interactions" value="13"/>
</dbReference>
<gene>
    <name evidence="1" type="ORF">BRENAR_LOCUS4327</name>
</gene>
<protein>
    <submittedName>
        <fullName evidence="1">DEKNAAC104689</fullName>
    </submittedName>
</protein>
<reference evidence="1 2" key="1">
    <citation type="submission" date="2018-12" db="EMBL/GenBank/DDBJ databases">
        <authorList>
            <person name="Tiukova I."/>
            <person name="Dainat J."/>
        </authorList>
    </citation>
    <scope>NUCLEOTIDE SEQUENCE [LARGE SCALE GENOMIC DNA]</scope>
</reference>
<dbReference type="OrthoDB" id="4138121at2759"/>